<dbReference type="SFLD" id="SFLDG01067">
    <property type="entry name" value="SPASM/twitch_domain_containing"/>
    <property type="match status" value="1"/>
</dbReference>
<dbReference type="SFLD" id="SFLDS00029">
    <property type="entry name" value="Radical_SAM"/>
    <property type="match status" value="1"/>
</dbReference>
<keyword evidence="4" id="KW-0408">Iron</keyword>
<dbReference type="CDD" id="cd01335">
    <property type="entry name" value="Radical_SAM"/>
    <property type="match status" value="1"/>
</dbReference>
<dbReference type="NCBIfam" id="TIGR04085">
    <property type="entry name" value="rSAM_more_4Fe4S"/>
    <property type="match status" value="1"/>
</dbReference>
<keyword evidence="3" id="KW-0479">Metal-binding</keyword>
<keyword evidence="2" id="KW-0949">S-adenosyl-L-methionine</keyword>
<sequence>MGNLSEIEEFIPEYAYAWRPYVNSKVIYIEGKGGAGDATMVIDPWNQRWIITTPAAVAFIKLADGKTRLAQILRELYANKDITPPAGGYLALVDELVKNGMLFNCRDSHRESGRPVYNLSQVTGLHLEVTNACNMTCQHCYVSSGKKLPNELSLENIKEAIDMLPPFTGKRIALSGGEPAARKDLDQIIDYCVGCGHDVDVYTNGKKFPRRLAEQIRALNGGSRSVRIQVSLEGATRELNDEVRGHKSFDYAIESLTMFKEMGLGPHVVIFVCLTSKNIHQLREIVELAEQVEAGMLVFSQWQKQGNAANLPWASIAPSRDQWVQAGDFILGYRNPKLKVYGNFFGDISNDPVTRYNFEAPLFPKHTYFYNAFPRISATGDVWADQMWVDPEWVLGNVKETSIDTCMESPKLLEQLNQMRRRELPECEQCTWKSLCEGGSPGHTFAEYDGDMNHRDLFCGARVVWFERFAEHHFRKALGDNVSVAFARPPDQAPRQVPSTQVIRMIPVTEMQGVAAGE</sequence>
<gene>
    <name evidence="7" type="ORF">F1735_03530</name>
</gene>
<dbReference type="Gene3D" id="3.20.20.70">
    <property type="entry name" value="Aldolase class I"/>
    <property type="match status" value="1"/>
</dbReference>
<evidence type="ECO:0000256" key="4">
    <source>
        <dbReference type="ARBA" id="ARBA00023004"/>
    </source>
</evidence>
<dbReference type="Proteomes" id="UP000610594">
    <property type="component" value="Unassembled WGS sequence"/>
</dbReference>
<reference evidence="7 8" key="1">
    <citation type="submission" date="2019-10" db="EMBL/GenBank/DDBJ databases">
        <title>Taxonomy of Antarctic Massilia spp.: description of Massilia rubra sp. nov., Massilia aquatica sp. nov., Massilia mucilaginosa sp. nov., Massilia frigida sp. nov. isolated from streams, lakes and regoliths.</title>
        <authorList>
            <person name="Holochova P."/>
            <person name="Sedlacek I."/>
            <person name="Kralova S."/>
            <person name="Maslanova I."/>
            <person name="Busse H.-J."/>
            <person name="Stankova E."/>
            <person name="Vrbovska V."/>
            <person name="Kovarovic V."/>
            <person name="Bartak M."/>
            <person name="Svec P."/>
            <person name="Pantucek R."/>
        </authorList>
    </citation>
    <scope>NUCLEOTIDE SEQUENCE [LARGE SCALE GENOMIC DNA]</scope>
    <source>
        <strain evidence="7 8">CCM 8694</strain>
    </source>
</reference>
<dbReference type="SUPFAM" id="SSF102114">
    <property type="entry name" value="Radical SAM enzymes"/>
    <property type="match status" value="1"/>
</dbReference>
<dbReference type="Pfam" id="PF04055">
    <property type="entry name" value="Radical_SAM"/>
    <property type="match status" value="1"/>
</dbReference>
<dbReference type="InterPro" id="IPR050377">
    <property type="entry name" value="Radical_SAM_PqqE_MftC-like"/>
</dbReference>
<dbReference type="PANTHER" id="PTHR11228">
    <property type="entry name" value="RADICAL SAM DOMAIN PROTEIN"/>
    <property type="match status" value="1"/>
</dbReference>
<dbReference type="PROSITE" id="PS51918">
    <property type="entry name" value="RADICAL_SAM"/>
    <property type="match status" value="1"/>
</dbReference>
<keyword evidence="8" id="KW-1185">Reference proteome</keyword>
<name>A0ABX0MF00_9BURK</name>
<evidence type="ECO:0000256" key="5">
    <source>
        <dbReference type="ARBA" id="ARBA00023014"/>
    </source>
</evidence>
<dbReference type="SFLD" id="SFLDG01386">
    <property type="entry name" value="main_SPASM_domain-containing"/>
    <property type="match status" value="1"/>
</dbReference>
<evidence type="ECO:0000313" key="7">
    <source>
        <dbReference type="EMBL" id="NHZ61382.1"/>
    </source>
</evidence>
<dbReference type="InterPro" id="IPR058240">
    <property type="entry name" value="rSAM_sf"/>
</dbReference>
<comment type="cofactor">
    <cofactor evidence="1">
        <name>[4Fe-4S] cluster</name>
        <dbReference type="ChEBI" id="CHEBI:49883"/>
    </cofactor>
</comment>
<dbReference type="InterPro" id="IPR007197">
    <property type="entry name" value="rSAM"/>
</dbReference>
<organism evidence="7 8">
    <name type="scientific">Massilia genomosp. 1</name>
    <dbReference type="NCBI Taxonomy" id="2609280"/>
    <lineage>
        <taxon>Bacteria</taxon>
        <taxon>Pseudomonadati</taxon>
        <taxon>Pseudomonadota</taxon>
        <taxon>Betaproteobacteria</taxon>
        <taxon>Burkholderiales</taxon>
        <taxon>Oxalobacteraceae</taxon>
        <taxon>Telluria group</taxon>
        <taxon>Massilia</taxon>
    </lineage>
</organism>
<accession>A0ABX0MF00</accession>
<dbReference type="EMBL" id="WHJF01000006">
    <property type="protein sequence ID" value="NHZ61382.1"/>
    <property type="molecule type" value="Genomic_DNA"/>
</dbReference>
<feature type="domain" description="Radical SAM core" evidence="6">
    <location>
        <begin position="119"/>
        <end position="334"/>
    </location>
</feature>
<evidence type="ECO:0000256" key="3">
    <source>
        <dbReference type="ARBA" id="ARBA00022723"/>
    </source>
</evidence>
<dbReference type="InterPro" id="IPR023885">
    <property type="entry name" value="4Fe4S-binding_SPASM_dom"/>
</dbReference>
<proteinExistence type="predicted"/>
<keyword evidence="5" id="KW-0411">Iron-sulfur</keyword>
<dbReference type="RefSeq" id="WP_167235642.1">
    <property type="nucleotide sequence ID" value="NZ_WHJF01000006.1"/>
</dbReference>
<evidence type="ECO:0000313" key="8">
    <source>
        <dbReference type="Proteomes" id="UP000610594"/>
    </source>
</evidence>
<evidence type="ECO:0000256" key="2">
    <source>
        <dbReference type="ARBA" id="ARBA00022691"/>
    </source>
</evidence>
<dbReference type="InterPro" id="IPR013785">
    <property type="entry name" value="Aldolase_TIM"/>
</dbReference>
<protein>
    <submittedName>
        <fullName evidence="7">Radical SAM protein</fullName>
    </submittedName>
</protein>
<evidence type="ECO:0000259" key="6">
    <source>
        <dbReference type="PROSITE" id="PS51918"/>
    </source>
</evidence>
<comment type="caution">
    <text evidence="7">The sequence shown here is derived from an EMBL/GenBank/DDBJ whole genome shotgun (WGS) entry which is preliminary data.</text>
</comment>
<dbReference type="PANTHER" id="PTHR11228:SF7">
    <property type="entry name" value="PQQA PEPTIDE CYCLASE"/>
    <property type="match status" value="1"/>
</dbReference>
<evidence type="ECO:0000256" key="1">
    <source>
        <dbReference type="ARBA" id="ARBA00001966"/>
    </source>
</evidence>